<feature type="signal peptide" evidence="2">
    <location>
        <begin position="1"/>
        <end position="18"/>
    </location>
</feature>
<evidence type="ECO:0000313" key="3">
    <source>
        <dbReference type="EMBL" id="MFC0605091.1"/>
    </source>
</evidence>
<dbReference type="SUPFAM" id="SSF48452">
    <property type="entry name" value="TPR-like"/>
    <property type="match status" value="1"/>
</dbReference>
<dbReference type="Gene3D" id="1.25.40.10">
    <property type="entry name" value="Tetratricopeptide repeat domain"/>
    <property type="match status" value="1"/>
</dbReference>
<dbReference type="RefSeq" id="WP_386063829.1">
    <property type="nucleotide sequence ID" value="NZ_JBHLTQ010000005.1"/>
</dbReference>
<evidence type="ECO:0000256" key="2">
    <source>
        <dbReference type="SAM" id="SignalP"/>
    </source>
</evidence>
<name>A0ABV6Q9Z0_9FLAO</name>
<organism evidence="3 4">
    <name type="scientific">Winogradskyella pulchriflava</name>
    <dbReference type="NCBI Taxonomy" id="1110688"/>
    <lineage>
        <taxon>Bacteria</taxon>
        <taxon>Pseudomonadati</taxon>
        <taxon>Bacteroidota</taxon>
        <taxon>Flavobacteriia</taxon>
        <taxon>Flavobacteriales</taxon>
        <taxon>Flavobacteriaceae</taxon>
        <taxon>Winogradskyella</taxon>
    </lineage>
</organism>
<reference evidence="3 4" key="1">
    <citation type="submission" date="2024-09" db="EMBL/GenBank/DDBJ databases">
        <authorList>
            <person name="Sun Q."/>
            <person name="Mori K."/>
        </authorList>
    </citation>
    <scope>NUCLEOTIDE SEQUENCE [LARGE SCALE GENOMIC DNA]</scope>
    <source>
        <strain evidence="3 4">NCAIM B.02481</strain>
    </source>
</reference>
<accession>A0ABV6Q9Z0</accession>
<evidence type="ECO:0000313" key="4">
    <source>
        <dbReference type="Proteomes" id="UP001589832"/>
    </source>
</evidence>
<dbReference type="PROSITE" id="PS51257">
    <property type="entry name" value="PROKAR_LIPOPROTEIN"/>
    <property type="match status" value="1"/>
</dbReference>
<dbReference type="PROSITE" id="PS50005">
    <property type="entry name" value="TPR"/>
    <property type="match status" value="2"/>
</dbReference>
<keyword evidence="2" id="KW-0732">Signal</keyword>
<evidence type="ECO:0000256" key="1">
    <source>
        <dbReference type="PROSITE-ProRule" id="PRU00339"/>
    </source>
</evidence>
<dbReference type="SMART" id="SM00028">
    <property type="entry name" value="TPR"/>
    <property type="match status" value="2"/>
</dbReference>
<keyword evidence="4" id="KW-1185">Reference proteome</keyword>
<sequence length="239" mass="27873">MKTQAVILFLLFATVSFSCSNSVEYSKEFKEQTSGKYLYNPDELIEVYYKEDKLFLNWKGGEIKPVSLAQNEFFVPDMYNKFRFVQHPKTKERYLSIIDEDDEKKITYDYIKVSKDYKTPSQHLAAGNYEKALSGYLEIKKQDSTSSYIREKDFNSIGYQHLRKNEYEKAIAVFKLNVELHPTSDNVYDSLAEAYLRSGDSLQAYNNYKIALEINPRNPRAEQYVDAFKAKGKVESLPK</sequence>
<feature type="repeat" description="TPR" evidence="1">
    <location>
        <begin position="151"/>
        <end position="184"/>
    </location>
</feature>
<feature type="repeat" description="TPR" evidence="1">
    <location>
        <begin position="185"/>
        <end position="218"/>
    </location>
</feature>
<dbReference type="InterPro" id="IPR019734">
    <property type="entry name" value="TPR_rpt"/>
</dbReference>
<keyword evidence="1" id="KW-0802">TPR repeat</keyword>
<proteinExistence type="predicted"/>
<comment type="caution">
    <text evidence="3">The sequence shown here is derived from an EMBL/GenBank/DDBJ whole genome shotgun (WGS) entry which is preliminary data.</text>
</comment>
<dbReference type="EMBL" id="JBHLTQ010000005">
    <property type="protein sequence ID" value="MFC0605091.1"/>
    <property type="molecule type" value="Genomic_DNA"/>
</dbReference>
<dbReference type="InterPro" id="IPR011990">
    <property type="entry name" value="TPR-like_helical_dom_sf"/>
</dbReference>
<protein>
    <submittedName>
        <fullName evidence="3">Tetratricopeptide repeat protein</fullName>
    </submittedName>
</protein>
<gene>
    <name evidence="3" type="ORF">ACFFGA_11040</name>
</gene>
<dbReference type="Proteomes" id="UP001589832">
    <property type="component" value="Unassembled WGS sequence"/>
</dbReference>
<feature type="chain" id="PRO_5046909373" evidence="2">
    <location>
        <begin position="19"/>
        <end position="239"/>
    </location>
</feature>